<dbReference type="AlphaFoldDB" id="A0A5N6ITC4"/>
<organism evidence="1 2">
    <name type="scientific">Aspergillus minisclerotigenes</name>
    <dbReference type="NCBI Taxonomy" id="656917"/>
    <lineage>
        <taxon>Eukaryota</taxon>
        <taxon>Fungi</taxon>
        <taxon>Dikarya</taxon>
        <taxon>Ascomycota</taxon>
        <taxon>Pezizomycotina</taxon>
        <taxon>Eurotiomycetes</taxon>
        <taxon>Eurotiomycetidae</taxon>
        <taxon>Eurotiales</taxon>
        <taxon>Aspergillaceae</taxon>
        <taxon>Aspergillus</taxon>
        <taxon>Aspergillus subgen. Circumdati</taxon>
    </lineage>
</organism>
<name>A0A5N6ITC4_9EURO</name>
<protein>
    <submittedName>
        <fullName evidence="1">Uncharacterized protein</fullName>
    </submittedName>
</protein>
<evidence type="ECO:0000313" key="1">
    <source>
        <dbReference type="EMBL" id="KAB8269344.1"/>
    </source>
</evidence>
<gene>
    <name evidence="1" type="ORF">BDV30DRAFT_216922</name>
</gene>
<dbReference type="Proteomes" id="UP000326289">
    <property type="component" value="Unassembled WGS sequence"/>
</dbReference>
<proteinExistence type="predicted"/>
<reference evidence="1 2" key="1">
    <citation type="submission" date="2019-04" db="EMBL/GenBank/DDBJ databases">
        <title>Fungal friends and foes A comparative genomics study of 23 Aspergillus species from section Flavi.</title>
        <authorList>
            <consortium name="DOE Joint Genome Institute"/>
            <person name="Kjaerbolling I."/>
            <person name="Vesth T.C."/>
            <person name="Frisvad J.C."/>
            <person name="Nybo J.L."/>
            <person name="Theobald S."/>
            <person name="Kildgaard S."/>
            <person name="Petersen T.I."/>
            <person name="Kuo A."/>
            <person name="Sato A."/>
            <person name="Lyhne E.K."/>
            <person name="Kogle M.E."/>
            <person name="Wiebenga A."/>
            <person name="Kun R.S."/>
            <person name="Lubbers R.J."/>
            <person name="Makela M.R."/>
            <person name="Barry K."/>
            <person name="Chovatia M."/>
            <person name="Clum A."/>
            <person name="Daum C."/>
            <person name="Haridas S."/>
            <person name="He G."/>
            <person name="LaButti K."/>
            <person name="Lipzen A."/>
            <person name="Mondo S."/>
            <person name="Pangilinan J."/>
            <person name="Riley R."/>
            <person name="Salamov A."/>
            <person name="Simmons B.A."/>
            <person name="Magnuson J.K."/>
            <person name="Henrissat B."/>
            <person name="Mortensen U.H."/>
            <person name="Larsen T.O."/>
            <person name="De vries R.P."/>
            <person name="Grigoriev I.V."/>
            <person name="Machida M."/>
            <person name="Baker S.E."/>
            <person name="Andersen M.R."/>
        </authorList>
    </citation>
    <scope>NUCLEOTIDE SEQUENCE [LARGE SCALE GENOMIC DNA]</scope>
    <source>
        <strain evidence="1 2">CBS 117635</strain>
    </source>
</reference>
<accession>A0A5N6ITC4</accession>
<dbReference type="EMBL" id="ML732848">
    <property type="protein sequence ID" value="KAB8269344.1"/>
    <property type="molecule type" value="Genomic_DNA"/>
</dbReference>
<keyword evidence="2" id="KW-1185">Reference proteome</keyword>
<sequence>MTQDCITIVVHLVGLYKRRPLGILVYRAHHLQHAADLANPHHPASKLQVTK</sequence>
<evidence type="ECO:0000313" key="2">
    <source>
        <dbReference type="Proteomes" id="UP000326289"/>
    </source>
</evidence>